<organism evidence="1 2">
    <name type="scientific">Photorhabdus aegyptia</name>
    <dbReference type="NCBI Taxonomy" id="2805098"/>
    <lineage>
        <taxon>Bacteria</taxon>
        <taxon>Pseudomonadati</taxon>
        <taxon>Pseudomonadota</taxon>
        <taxon>Gammaproteobacteria</taxon>
        <taxon>Enterobacterales</taxon>
        <taxon>Morganellaceae</taxon>
        <taxon>Photorhabdus</taxon>
    </lineage>
</organism>
<dbReference type="InterPro" id="IPR009241">
    <property type="entry name" value="HigB-like"/>
</dbReference>
<dbReference type="Pfam" id="PF05973">
    <property type="entry name" value="Gp49"/>
    <property type="match status" value="1"/>
</dbReference>
<name>A0A022PGI5_9GAMM</name>
<keyword evidence="2" id="KW-1185">Reference proteome</keyword>
<dbReference type="EMBL" id="JFGV01000042">
    <property type="protein sequence ID" value="EYU14659.1"/>
    <property type="molecule type" value="Genomic_DNA"/>
</dbReference>
<evidence type="ECO:0000313" key="1">
    <source>
        <dbReference type="EMBL" id="EYU14659.1"/>
    </source>
</evidence>
<proteinExistence type="predicted"/>
<dbReference type="PATRIC" id="fig|1393736.3.peg.2925"/>
<dbReference type="AlphaFoldDB" id="A0A022PGI5"/>
<reference evidence="1 2" key="1">
    <citation type="submission" date="2014-03" db="EMBL/GenBank/DDBJ databases">
        <title>Draft Genome of Photorhabdus luminescens BA1, an Egyptian Isolate.</title>
        <authorList>
            <person name="Ghazal S."/>
            <person name="Hurst S.G.IV."/>
            <person name="Morris K."/>
            <person name="Thomas K."/>
            <person name="Tisa L.S."/>
        </authorList>
    </citation>
    <scope>NUCLEOTIDE SEQUENCE [LARGE SCALE GENOMIC DNA]</scope>
    <source>
        <strain evidence="1 2">BA1</strain>
    </source>
</reference>
<dbReference type="RefSeq" id="WP_036773167.1">
    <property type="nucleotide sequence ID" value="NZ_CAWLTM010000073.1"/>
</dbReference>
<sequence>MTKIRSSTEKEIAWIGSSYEDLLAFPTDARKDAGYQLHRIQHGIDPEDWKPFSDIGSGVKEIRLRDSTGIYRIMYVAKFDEAIYVLHSFQKKTQQTNKHDKDIAKVRYNAVIQQRRNIK</sequence>
<dbReference type="Proteomes" id="UP000023464">
    <property type="component" value="Unassembled WGS sequence"/>
</dbReference>
<evidence type="ECO:0000313" key="2">
    <source>
        <dbReference type="Proteomes" id="UP000023464"/>
    </source>
</evidence>
<protein>
    <submittedName>
        <fullName evidence="1">Phage-related protein</fullName>
    </submittedName>
</protein>
<accession>A0A022PGI5</accession>
<gene>
    <name evidence="1" type="ORF">BA1DRAFT_02856</name>
</gene>
<comment type="caution">
    <text evidence="1">The sequence shown here is derived from an EMBL/GenBank/DDBJ whole genome shotgun (WGS) entry which is preliminary data.</text>
</comment>